<protein>
    <submittedName>
        <fullName evidence="2">Uncharacterized protein</fullName>
    </submittedName>
</protein>
<comment type="caution">
    <text evidence="2">The sequence shown here is derived from an EMBL/GenBank/DDBJ whole genome shotgun (WGS) entry which is preliminary data.</text>
</comment>
<dbReference type="Proteomes" id="UP000278440">
    <property type="component" value="Unassembled WGS sequence"/>
</dbReference>
<organism evidence="2 3">
    <name type="scientific">Terracoccus luteus</name>
    <dbReference type="NCBI Taxonomy" id="53356"/>
    <lineage>
        <taxon>Bacteria</taxon>
        <taxon>Bacillati</taxon>
        <taxon>Actinomycetota</taxon>
        <taxon>Actinomycetes</taxon>
        <taxon>Micrococcales</taxon>
        <taxon>Intrasporangiaceae</taxon>
        <taxon>Terracoccus</taxon>
    </lineage>
</organism>
<evidence type="ECO:0000313" key="3">
    <source>
        <dbReference type="Proteomes" id="UP000278440"/>
    </source>
</evidence>
<gene>
    <name evidence="2" type="ORF">DFJ68_2495</name>
</gene>
<sequence length="408" mass="42881">MTPFPQTSDGAGPGATSGAAGLTAPAAPGSLGVPVQAGAAQTYLNALRQWVTQRRADLAEVDAVVLTLPPADQAAITTDLTVALSFWKAVDDRLVLLETTFDGGRVGPKEAERLSTLIHGRLDSNSSGNLSLPSSGSLAVSLPEACRLLDSLTRTLQARASLAPGAAESSQRITLTRNGIERVRDQLPLVPAGSERDAAAQQLARLDRRLTDLVDRARRGAEVGGIIAPLEIEVATLERDLIVASAERANAARDRTQTLRRVDELDARAAAIRALEKACLDAVTPAPHLAVPNVHALGPVPRGRADLDAFRTRLDRVSRALDLAHETYAAALAERDEVAGLAGALTAMAGATSVPEEGRDDLTELRARISAATSERPLPVHRTRALLAAHQTYVDAITRGASTSRGGR</sequence>
<dbReference type="RefSeq" id="WP_245963624.1">
    <property type="nucleotide sequence ID" value="NZ_RBXT01000001.1"/>
</dbReference>
<reference evidence="2 3" key="1">
    <citation type="submission" date="2018-10" db="EMBL/GenBank/DDBJ databases">
        <title>Sequencing the genomes of 1000 actinobacteria strains.</title>
        <authorList>
            <person name="Klenk H.-P."/>
        </authorList>
    </citation>
    <scope>NUCLEOTIDE SEQUENCE [LARGE SCALE GENOMIC DNA]</scope>
    <source>
        <strain evidence="2 3">DSM 44267</strain>
    </source>
</reference>
<dbReference type="AlphaFoldDB" id="A0A495XWR9"/>
<keyword evidence="3" id="KW-1185">Reference proteome</keyword>
<evidence type="ECO:0000313" key="2">
    <source>
        <dbReference type="EMBL" id="RKT79040.1"/>
    </source>
</evidence>
<feature type="region of interest" description="Disordered" evidence="1">
    <location>
        <begin position="1"/>
        <end position="21"/>
    </location>
</feature>
<evidence type="ECO:0000256" key="1">
    <source>
        <dbReference type="SAM" id="MobiDB-lite"/>
    </source>
</evidence>
<dbReference type="EMBL" id="RBXT01000001">
    <property type="protein sequence ID" value="RKT79040.1"/>
    <property type="molecule type" value="Genomic_DNA"/>
</dbReference>
<name>A0A495XWR9_9MICO</name>
<proteinExistence type="predicted"/>
<accession>A0A495XWR9</accession>